<dbReference type="AlphaFoldDB" id="E1JU62"/>
<dbReference type="EMBL" id="AECZ01000006">
    <property type="protein sequence ID" value="EFL51992.1"/>
    <property type="molecule type" value="Genomic_DNA"/>
</dbReference>
<proteinExistence type="predicted"/>
<name>E1JU62_SOLFR</name>
<dbReference type="OrthoDB" id="5515068at2"/>
<protein>
    <submittedName>
        <fullName evidence="1">Uncharacterized protein</fullName>
    </submittedName>
</protein>
<sequence length="212" mass="22572" precursor="true">MGPKHGRIIVWLVVWTLLGQGIALAGDAETIGPKGVWKLPEAAWTDCLQKAQDATDCLARIMRQTGATPEALAVNKMLDGEGYMETFQEMGRVDVAVMVFPLRANTNAVTYLVNGSPTLVSSEIEPADLPLAADPTYAALQKAHPELMFWPTGEGPSAVDTPPGGGQGFVFTYPLLNGCHACAVLGQALLSLDFGPDGTYHGPRLLRVEAAR</sequence>
<keyword evidence="2" id="KW-1185">Reference proteome</keyword>
<organism evidence="1 2">
    <name type="scientific">Solidesulfovibrio fructosivorans JJ]</name>
    <dbReference type="NCBI Taxonomy" id="596151"/>
    <lineage>
        <taxon>Bacteria</taxon>
        <taxon>Pseudomonadati</taxon>
        <taxon>Thermodesulfobacteriota</taxon>
        <taxon>Desulfovibrionia</taxon>
        <taxon>Desulfovibrionales</taxon>
        <taxon>Desulfovibrionaceae</taxon>
        <taxon>Solidesulfovibrio</taxon>
    </lineage>
</organism>
<dbReference type="eggNOG" id="ENOG5030RSC">
    <property type="taxonomic scope" value="Bacteria"/>
</dbReference>
<gene>
    <name evidence="1" type="ORF">DesfrDRAFT_1161</name>
</gene>
<dbReference type="STRING" id="596151.DesfrDRAFT_1161"/>
<evidence type="ECO:0000313" key="1">
    <source>
        <dbReference type="EMBL" id="EFL51992.1"/>
    </source>
</evidence>
<dbReference type="Proteomes" id="UP000006250">
    <property type="component" value="Unassembled WGS sequence"/>
</dbReference>
<accession>E1JU62</accession>
<reference evidence="1 2" key="1">
    <citation type="submission" date="2010-08" db="EMBL/GenBank/DDBJ databases">
        <title>The draft genome of Desulfovibrio fructosovorans JJ.</title>
        <authorList>
            <consortium name="US DOE Joint Genome Institute (JGI-PGF)"/>
            <person name="Lucas S."/>
            <person name="Copeland A."/>
            <person name="Lapidus A."/>
            <person name="Cheng J.-F."/>
            <person name="Bruce D."/>
            <person name="Goodwin L."/>
            <person name="Pitluck S."/>
            <person name="Land M.L."/>
            <person name="Hauser L."/>
            <person name="Chang Y.-J."/>
            <person name="Jeffries C."/>
            <person name="Wall J.D."/>
            <person name="Stahl D.A."/>
            <person name="Arkin A.P."/>
            <person name="Dehal P."/>
            <person name="Stolyar S.M."/>
            <person name="Hazen T.C."/>
            <person name="Woyke T.J."/>
        </authorList>
    </citation>
    <scope>NUCLEOTIDE SEQUENCE [LARGE SCALE GENOMIC DNA]</scope>
    <source>
        <strain evidence="1 2">JJ</strain>
    </source>
</reference>
<comment type="caution">
    <text evidence="1">The sequence shown here is derived from an EMBL/GenBank/DDBJ whole genome shotgun (WGS) entry which is preliminary data.</text>
</comment>
<evidence type="ECO:0000313" key="2">
    <source>
        <dbReference type="Proteomes" id="UP000006250"/>
    </source>
</evidence>
<dbReference type="RefSeq" id="WP_005991993.1">
    <property type="nucleotide sequence ID" value="NZ_AECZ01000006.1"/>
</dbReference>